<sequence length="189" mass="20410">MTKKSLNTQACVTKEPNTAFMAALLTRASAPGSHKTSPTTDTLPSGAKHFAALVDAVQEALLIEEDLLNPLSWDPATDGFYADATAQWQHCLDLSQVYDALYRALGPVNPLWTLGMYLHKILKTEAVDEMRYYQARLQSCCAQMTAAGTLADAQADPALAALSSTVLPRAEGLVNRLVELAEAEEMLLA</sequence>
<accession>A0AAE3J0B3</accession>
<protein>
    <submittedName>
        <fullName evidence="1">Uncharacterized protein</fullName>
    </submittedName>
</protein>
<name>A0AAE3J0B3_9RHOB</name>
<dbReference type="Proteomes" id="UP001208041">
    <property type="component" value="Unassembled WGS sequence"/>
</dbReference>
<dbReference type="AlphaFoldDB" id="A0AAE3J0B3"/>
<dbReference type="RefSeq" id="WP_263954275.1">
    <property type="nucleotide sequence ID" value="NZ_JAOYFC010000002.1"/>
</dbReference>
<comment type="caution">
    <text evidence="1">The sequence shown here is derived from an EMBL/GenBank/DDBJ whole genome shotgun (WGS) entry which is preliminary data.</text>
</comment>
<evidence type="ECO:0000313" key="2">
    <source>
        <dbReference type="Proteomes" id="UP001208041"/>
    </source>
</evidence>
<dbReference type="EMBL" id="JAOYFC010000002">
    <property type="protein sequence ID" value="MCV6825400.1"/>
    <property type="molecule type" value="Genomic_DNA"/>
</dbReference>
<proteinExistence type="predicted"/>
<organism evidence="1 2">
    <name type="scientific">Halocynthiibacter halioticoli</name>
    <dbReference type="NCBI Taxonomy" id="2986804"/>
    <lineage>
        <taxon>Bacteria</taxon>
        <taxon>Pseudomonadati</taxon>
        <taxon>Pseudomonadota</taxon>
        <taxon>Alphaproteobacteria</taxon>
        <taxon>Rhodobacterales</taxon>
        <taxon>Paracoccaceae</taxon>
        <taxon>Halocynthiibacter</taxon>
    </lineage>
</organism>
<gene>
    <name evidence="1" type="ORF">OH136_12620</name>
</gene>
<reference evidence="1" key="1">
    <citation type="submission" date="2022-10" db="EMBL/GenBank/DDBJ databases">
        <authorList>
            <person name="Yue Y."/>
        </authorList>
    </citation>
    <scope>NUCLEOTIDE SEQUENCE</scope>
    <source>
        <strain evidence="1">Z654</strain>
    </source>
</reference>
<keyword evidence="2" id="KW-1185">Reference proteome</keyword>
<evidence type="ECO:0000313" key="1">
    <source>
        <dbReference type="EMBL" id="MCV6825400.1"/>
    </source>
</evidence>